<dbReference type="OrthoDB" id="413953at2759"/>
<comment type="similarity">
    <text evidence="1">Belongs to the HAD-like hydrolase superfamily.</text>
</comment>
<evidence type="ECO:0000313" key="6">
    <source>
        <dbReference type="Proteomes" id="UP000053097"/>
    </source>
</evidence>
<protein>
    <submittedName>
        <fullName evidence="5">4-nitrophenylphosphatase</fullName>
    </submittedName>
</protein>
<dbReference type="InterPro" id="IPR006357">
    <property type="entry name" value="HAD-SF_hydro_IIA"/>
</dbReference>
<dbReference type="PANTHER" id="PTHR19288:SF4">
    <property type="entry name" value="RE04130P-RELATED"/>
    <property type="match status" value="1"/>
</dbReference>
<evidence type="ECO:0000256" key="1">
    <source>
        <dbReference type="PIRNR" id="PIRNR000915"/>
    </source>
</evidence>
<dbReference type="OMA" id="WHPAQSI"/>
<dbReference type="Gene3D" id="3.40.50.1000">
    <property type="entry name" value="HAD superfamily/HAD-like"/>
    <property type="match status" value="2"/>
</dbReference>
<dbReference type="GO" id="GO:0046872">
    <property type="term" value="F:metal ion binding"/>
    <property type="evidence" value="ECO:0007669"/>
    <property type="project" value="UniProtKB-KW"/>
</dbReference>
<dbReference type="InterPro" id="IPR036412">
    <property type="entry name" value="HAD-like_sf"/>
</dbReference>
<dbReference type="SUPFAM" id="SSF56784">
    <property type="entry name" value="HAD-like"/>
    <property type="match status" value="1"/>
</dbReference>
<feature type="binding site" evidence="3">
    <location>
        <position position="218"/>
    </location>
    <ligand>
        <name>substrate</name>
    </ligand>
</feature>
<comment type="cofactor">
    <cofactor evidence="4">
        <name>Mg(2+)</name>
        <dbReference type="ChEBI" id="CHEBI:18420"/>
    </cofactor>
    <text evidence="4">Divalent metal ions. Mg(2+) is the most effective.</text>
</comment>
<feature type="binding site" evidence="4">
    <location>
        <position position="28"/>
    </location>
    <ligand>
        <name>Mg(2+)</name>
        <dbReference type="ChEBI" id="CHEBI:18420"/>
    </ligand>
</feature>
<dbReference type="GO" id="GO:0005737">
    <property type="term" value="C:cytoplasm"/>
    <property type="evidence" value="ECO:0007669"/>
    <property type="project" value="TreeGrafter"/>
</dbReference>
<feature type="active site" description="Proton donor" evidence="2">
    <location>
        <position position="30"/>
    </location>
</feature>
<feature type="active site" description="Nucleophile" evidence="2">
    <location>
        <position position="28"/>
    </location>
</feature>
<dbReference type="PANTHER" id="PTHR19288">
    <property type="entry name" value="4-NITROPHENYLPHOSPHATASE-RELATED"/>
    <property type="match status" value="1"/>
</dbReference>
<dbReference type="Proteomes" id="UP000053097">
    <property type="component" value="Unassembled WGS sequence"/>
</dbReference>
<reference evidence="5 6" key="1">
    <citation type="journal article" date="2014" name="Curr. Biol.">
        <title>The genome of the clonal raider ant Cerapachys biroi.</title>
        <authorList>
            <person name="Oxley P.R."/>
            <person name="Ji L."/>
            <person name="Fetter-Pruneda I."/>
            <person name="McKenzie S.K."/>
            <person name="Li C."/>
            <person name="Hu H."/>
            <person name="Zhang G."/>
            <person name="Kronauer D.J."/>
        </authorList>
    </citation>
    <scope>NUCLEOTIDE SEQUENCE [LARGE SCALE GENOMIC DNA]</scope>
</reference>
<name>A0A026WP53_OOCBI</name>
<evidence type="ECO:0000256" key="2">
    <source>
        <dbReference type="PIRSR" id="PIRSR000915-1"/>
    </source>
</evidence>
<keyword evidence="4" id="KW-0479">Metal-binding</keyword>
<evidence type="ECO:0000256" key="3">
    <source>
        <dbReference type="PIRSR" id="PIRSR000915-2"/>
    </source>
</evidence>
<organism evidence="5 6">
    <name type="scientific">Ooceraea biroi</name>
    <name type="common">Clonal raider ant</name>
    <name type="synonym">Cerapachys biroi</name>
    <dbReference type="NCBI Taxonomy" id="2015173"/>
    <lineage>
        <taxon>Eukaryota</taxon>
        <taxon>Metazoa</taxon>
        <taxon>Ecdysozoa</taxon>
        <taxon>Arthropoda</taxon>
        <taxon>Hexapoda</taxon>
        <taxon>Insecta</taxon>
        <taxon>Pterygota</taxon>
        <taxon>Neoptera</taxon>
        <taxon>Endopterygota</taxon>
        <taxon>Hymenoptera</taxon>
        <taxon>Apocrita</taxon>
        <taxon>Aculeata</taxon>
        <taxon>Formicoidea</taxon>
        <taxon>Formicidae</taxon>
        <taxon>Dorylinae</taxon>
        <taxon>Ooceraea</taxon>
    </lineage>
</organism>
<evidence type="ECO:0000313" key="5">
    <source>
        <dbReference type="EMBL" id="EZA57837.1"/>
    </source>
</evidence>
<accession>A0A026WP53</accession>
<feature type="binding site" evidence="4">
    <location>
        <position position="30"/>
    </location>
    <ligand>
        <name>Mg(2+)</name>
        <dbReference type="ChEBI" id="CHEBI:18420"/>
    </ligand>
</feature>
<keyword evidence="4" id="KW-0460">Magnesium</keyword>
<dbReference type="STRING" id="2015173.A0A026WP53"/>
<dbReference type="AlphaFoldDB" id="A0A026WP53"/>
<gene>
    <name evidence="5" type="ORF">X777_00939</name>
</gene>
<keyword evidence="1" id="KW-0378">Hydrolase</keyword>
<dbReference type="EMBL" id="KK107139">
    <property type="protein sequence ID" value="EZA57837.1"/>
    <property type="molecule type" value="Genomic_DNA"/>
</dbReference>
<feature type="binding site" evidence="4">
    <location>
        <position position="244"/>
    </location>
    <ligand>
        <name>Mg(2+)</name>
        <dbReference type="ChEBI" id="CHEBI:18420"/>
    </ligand>
</feature>
<dbReference type="InterPro" id="IPR023214">
    <property type="entry name" value="HAD_sf"/>
</dbReference>
<keyword evidence="6" id="KW-1185">Reference proteome</keyword>
<dbReference type="GO" id="GO:0016791">
    <property type="term" value="F:phosphatase activity"/>
    <property type="evidence" value="ECO:0007669"/>
    <property type="project" value="TreeGrafter"/>
</dbReference>
<dbReference type="Pfam" id="PF13242">
    <property type="entry name" value="Hydrolase_like"/>
    <property type="match status" value="1"/>
</dbReference>
<dbReference type="NCBIfam" id="TIGR01460">
    <property type="entry name" value="HAD-SF-IIA"/>
    <property type="match status" value="1"/>
</dbReference>
<evidence type="ECO:0000256" key="4">
    <source>
        <dbReference type="PIRSR" id="PIRSR000915-3"/>
    </source>
</evidence>
<dbReference type="Pfam" id="PF13344">
    <property type="entry name" value="Hydrolase_6"/>
    <property type="match status" value="1"/>
</dbReference>
<proteinExistence type="inferred from homology"/>
<dbReference type="PIRSF" id="PIRSF000915">
    <property type="entry name" value="PGP-type_phosphatase"/>
    <property type="match status" value="1"/>
</dbReference>
<sequence>MSKIKDLSKFSAEELEEFLMSFDIVFSDIDGVIFYQGVPIIGARDSLKRLEELGKQIYLVTNNSTYTEEDYHEMFDIHSNYIINPIKVFTWYLKKIDFHGEILALVSTTVWNTLTEAGLQLVKPQTVSLLKREEVIKEIVDRPSIKAVIIDFDIDCNWVKLALAISCLGRKDVLYLSGATDEWAIVNVQNTVIKILGPGPLINLINTQTGREPLMCSKPSEILKEYVLDTCDVTDPRRCLFIGDSLNTDMKFAFMCGFMKLLVGTGLNSLKEAQEEDDACPDYYLSNLNQLFAAYKD</sequence>